<feature type="compositionally biased region" description="Low complexity" evidence="1">
    <location>
        <begin position="263"/>
        <end position="272"/>
    </location>
</feature>
<keyword evidence="3" id="KW-1185">Reference proteome</keyword>
<name>A0A0W7X124_9ACTN</name>
<feature type="compositionally biased region" description="Basic residues" evidence="1">
    <location>
        <begin position="140"/>
        <end position="149"/>
    </location>
</feature>
<feature type="compositionally biased region" description="Low complexity" evidence="1">
    <location>
        <begin position="150"/>
        <end position="159"/>
    </location>
</feature>
<reference evidence="2 3" key="1">
    <citation type="submission" date="2015-12" db="EMBL/GenBank/DDBJ databases">
        <title>Draft genome sequence of Streptomyces silvensis ATCC 53525, a producer of novel hormone antagonists.</title>
        <authorList>
            <person name="Johnston C.W."/>
            <person name="Li Y."/>
            <person name="Magarvey N.A."/>
        </authorList>
    </citation>
    <scope>NUCLEOTIDE SEQUENCE [LARGE SCALE GENOMIC DNA]</scope>
    <source>
        <strain evidence="2 3">ATCC 53525</strain>
    </source>
</reference>
<feature type="compositionally biased region" description="Gly residues" evidence="1">
    <location>
        <begin position="250"/>
        <end position="262"/>
    </location>
</feature>
<feature type="region of interest" description="Disordered" evidence="1">
    <location>
        <begin position="244"/>
        <end position="272"/>
    </location>
</feature>
<accession>A0A0W7X124</accession>
<gene>
    <name evidence="2" type="ORF">AT728_12165</name>
</gene>
<dbReference type="STRING" id="1765722.AT728_12165"/>
<evidence type="ECO:0000313" key="3">
    <source>
        <dbReference type="Proteomes" id="UP000054804"/>
    </source>
</evidence>
<dbReference type="Proteomes" id="UP000054804">
    <property type="component" value="Unassembled WGS sequence"/>
</dbReference>
<evidence type="ECO:0000256" key="1">
    <source>
        <dbReference type="SAM" id="MobiDB-lite"/>
    </source>
</evidence>
<feature type="region of interest" description="Disordered" evidence="1">
    <location>
        <begin position="178"/>
        <end position="201"/>
    </location>
</feature>
<organism evidence="2 3">
    <name type="scientific">Streptomyces silvensis</name>
    <dbReference type="NCBI Taxonomy" id="1765722"/>
    <lineage>
        <taxon>Bacteria</taxon>
        <taxon>Bacillati</taxon>
        <taxon>Actinomycetota</taxon>
        <taxon>Actinomycetes</taxon>
        <taxon>Kitasatosporales</taxon>
        <taxon>Streptomycetaceae</taxon>
        <taxon>Streptomyces</taxon>
    </lineage>
</organism>
<dbReference type="AlphaFoldDB" id="A0A0W7X124"/>
<proteinExistence type="predicted"/>
<dbReference type="EMBL" id="LOCL01000038">
    <property type="protein sequence ID" value="KUF16532.1"/>
    <property type="molecule type" value="Genomic_DNA"/>
</dbReference>
<evidence type="ECO:0000313" key="2">
    <source>
        <dbReference type="EMBL" id="KUF16532.1"/>
    </source>
</evidence>
<feature type="region of interest" description="Disordered" evidence="1">
    <location>
        <begin position="137"/>
        <end position="160"/>
    </location>
</feature>
<protein>
    <submittedName>
        <fullName evidence="2">Uncharacterized protein</fullName>
    </submittedName>
</protein>
<comment type="caution">
    <text evidence="2">The sequence shown here is derived from an EMBL/GenBank/DDBJ whole genome shotgun (WGS) entry which is preliminary data.</text>
</comment>
<sequence>MFPVVPAPQDGSRRRAPADLEEHLYELAEADDGYACPRALAVEAAGLHDGHHRPGRTGDRVVTRRTGAPEGLVLHGLACGAHLCFADGDAWNTLDWHGAGYSLGARTALTAGRDTPVDPERWRACVESELRGRGGTAAARGRRTCRARARTSTSSPPRCAVRSARRCAKRPASARTACSRPAAGSGADDGPGQPTGDGALPLTARLPGCGGRVRKGADAPVCVAFAAVCAVPWIPVSRTERMTCRRAGSRGAGSGAGRGARCGGRSRAATTT</sequence>